<evidence type="ECO:0000256" key="1">
    <source>
        <dbReference type="SAM" id="MobiDB-lite"/>
    </source>
</evidence>
<gene>
    <name evidence="2" type="ORF">JS278_00334</name>
</gene>
<sequence length="40" mass="4417">MNSHDVPTDRTTDRSGSIYDLAAALPATRINNRTKKEGRS</sequence>
<feature type="region of interest" description="Disordered" evidence="1">
    <location>
        <begin position="1"/>
        <end position="20"/>
    </location>
</feature>
<keyword evidence="3" id="KW-1185">Reference proteome</keyword>
<reference evidence="2 3" key="1">
    <citation type="submission" date="2017-12" db="EMBL/GenBank/DDBJ databases">
        <title>The whole genome sequence of the Acidipropionibacterium virtanenii sp. nov. type strain JS278.</title>
        <authorList>
            <person name="Laine P."/>
            <person name="Deptula P."/>
            <person name="Varmanen P."/>
            <person name="Auvinen P."/>
        </authorList>
    </citation>
    <scope>NUCLEOTIDE SEQUENCE [LARGE SCALE GENOMIC DNA]</scope>
    <source>
        <strain evidence="2 3">JS278</strain>
    </source>
</reference>
<proteinExistence type="predicted"/>
<organism evidence="2 3">
    <name type="scientific">Acidipropionibacterium virtanenii</name>
    <dbReference type="NCBI Taxonomy" id="2057246"/>
    <lineage>
        <taxon>Bacteria</taxon>
        <taxon>Bacillati</taxon>
        <taxon>Actinomycetota</taxon>
        <taxon>Actinomycetes</taxon>
        <taxon>Propionibacteriales</taxon>
        <taxon>Propionibacteriaceae</taxon>
        <taxon>Acidipropionibacterium</taxon>
    </lineage>
</organism>
<dbReference type="AlphaFoldDB" id="A0A344UQI3"/>
<dbReference type="Proteomes" id="UP000251995">
    <property type="component" value="Chromosome"/>
</dbReference>
<evidence type="ECO:0000313" key="3">
    <source>
        <dbReference type="Proteomes" id="UP000251995"/>
    </source>
</evidence>
<dbReference type="KEGG" id="acij:JS278_00334"/>
<accession>A0A344UQI3</accession>
<dbReference type="RefSeq" id="WP_281269211.1">
    <property type="nucleotide sequence ID" value="NZ_CP025198.1"/>
</dbReference>
<name>A0A344UQI3_9ACTN</name>
<feature type="compositionally biased region" description="Basic and acidic residues" evidence="1">
    <location>
        <begin position="1"/>
        <end position="13"/>
    </location>
</feature>
<protein>
    <submittedName>
        <fullName evidence="2">Uncharacterized protein</fullName>
    </submittedName>
</protein>
<dbReference type="EMBL" id="CP025198">
    <property type="protein sequence ID" value="AXE37531.1"/>
    <property type="molecule type" value="Genomic_DNA"/>
</dbReference>
<evidence type="ECO:0000313" key="2">
    <source>
        <dbReference type="EMBL" id="AXE37531.1"/>
    </source>
</evidence>